<evidence type="ECO:0008006" key="3">
    <source>
        <dbReference type="Google" id="ProtNLM"/>
    </source>
</evidence>
<reference evidence="2" key="1">
    <citation type="journal article" date="2019" name="Int. J. Syst. Evol. Microbiol.">
        <title>The Global Catalogue of Microorganisms (GCM) 10K type strain sequencing project: providing services to taxonomists for standard genome sequencing and annotation.</title>
        <authorList>
            <consortium name="The Broad Institute Genomics Platform"/>
            <consortium name="The Broad Institute Genome Sequencing Center for Infectious Disease"/>
            <person name="Wu L."/>
            <person name="Ma J."/>
        </authorList>
    </citation>
    <scope>NUCLEOTIDE SEQUENCE [LARGE SCALE GENOMIC DNA]</scope>
    <source>
        <strain evidence="2">CGMCC 1.15942</strain>
    </source>
</reference>
<name>A0ABQ1PLG4_9ENTE</name>
<gene>
    <name evidence="1" type="ORF">GCM10011573_30570</name>
</gene>
<keyword evidence="2" id="KW-1185">Reference proteome</keyword>
<accession>A0ABQ1PLG4</accession>
<sequence>MRKDNCFKMKKMIVILIGFVFLMGCSSESNLNTKEVESTEESNIFAHMSNLGEGKFNISSDQGNSKEGTEVVIRYDKDTEQTPIKIETEGIDGSMISYIYADGQLLDKLNLTDSKETLNLQKVPNAVTEGIHELVLVQYSDERTKSSIPTLKKQKYTVAKRAVGQ</sequence>
<comment type="caution">
    <text evidence="1">The sequence shown here is derived from an EMBL/GenBank/DDBJ whole genome shotgun (WGS) entry which is preliminary data.</text>
</comment>
<dbReference type="EMBL" id="BMKI01000008">
    <property type="protein sequence ID" value="GGC98911.1"/>
    <property type="molecule type" value="Genomic_DNA"/>
</dbReference>
<evidence type="ECO:0000313" key="1">
    <source>
        <dbReference type="EMBL" id="GGC98911.1"/>
    </source>
</evidence>
<proteinExistence type="predicted"/>
<protein>
    <recommendedName>
        <fullName evidence="3">Lipoprotein</fullName>
    </recommendedName>
</protein>
<dbReference type="Proteomes" id="UP000630615">
    <property type="component" value="Unassembled WGS sequence"/>
</dbReference>
<dbReference type="RefSeq" id="WP_088269669.1">
    <property type="nucleotide sequence ID" value="NZ_BMKI01000008.1"/>
</dbReference>
<evidence type="ECO:0000313" key="2">
    <source>
        <dbReference type="Proteomes" id="UP000630615"/>
    </source>
</evidence>
<dbReference type="PROSITE" id="PS51257">
    <property type="entry name" value="PROKAR_LIPOPROTEIN"/>
    <property type="match status" value="1"/>
</dbReference>
<organism evidence="1 2">
    <name type="scientific">Enterococcus wangshanyuanii</name>
    <dbReference type="NCBI Taxonomy" id="2005703"/>
    <lineage>
        <taxon>Bacteria</taxon>
        <taxon>Bacillati</taxon>
        <taxon>Bacillota</taxon>
        <taxon>Bacilli</taxon>
        <taxon>Lactobacillales</taxon>
        <taxon>Enterococcaceae</taxon>
        <taxon>Enterococcus</taxon>
    </lineage>
</organism>